<proteinExistence type="predicted"/>
<dbReference type="AlphaFoldDB" id="A0A154PD94"/>
<name>A0A154PD94_DUFNO</name>
<organism evidence="1 2">
    <name type="scientific">Dufourea novaeangliae</name>
    <name type="common">Sweat bee</name>
    <dbReference type="NCBI Taxonomy" id="178035"/>
    <lineage>
        <taxon>Eukaryota</taxon>
        <taxon>Metazoa</taxon>
        <taxon>Ecdysozoa</taxon>
        <taxon>Arthropoda</taxon>
        <taxon>Hexapoda</taxon>
        <taxon>Insecta</taxon>
        <taxon>Pterygota</taxon>
        <taxon>Neoptera</taxon>
        <taxon>Endopterygota</taxon>
        <taxon>Hymenoptera</taxon>
        <taxon>Apocrita</taxon>
        <taxon>Aculeata</taxon>
        <taxon>Apoidea</taxon>
        <taxon>Anthophila</taxon>
        <taxon>Halictidae</taxon>
        <taxon>Rophitinae</taxon>
        <taxon>Dufourea</taxon>
    </lineage>
</organism>
<sequence length="69" mass="8065">MGGSDVPTQMNPCLGELIAKTRLYVQDYYGKRDNGNQVARKWQPVRRRRGIASYRRVRKQLTARIIEQT</sequence>
<keyword evidence="2" id="KW-1185">Reference proteome</keyword>
<accession>A0A154PD94</accession>
<evidence type="ECO:0000313" key="1">
    <source>
        <dbReference type="EMBL" id="KZC09801.1"/>
    </source>
</evidence>
<evidence type="ECO:0000313" key="2">
    <source>
        <dbReference type="Proteomes" id="UP000076502"/>
    </source>
</evidence>
<dbReference type="Proteomes" id="UP000076502">
    <property type="component" value="Unassembled WGS sequence"/>
</dbReference>
<protein>
    <submittedName>
        <fullName evidence="1">Uncharacterized protein</fullName>
    </submittedName>
</protein>
<gene>
    <name evidence="1" type="ORF">WN55_00447</name>
</gene>
<dbReference type="EMBL" id="KQ434878">
    <property type="protein sequence ID" value="KZC09801.1"/>
    <property type="molecule type" value="Genomic_DNA"/>
</dbReference>
<reference evidence="1 2" key="1">
    <citation type="submission" date="2015-07" db="EMBL/GenBank/DDBJ databases">
        <title>The genome of Dufourea novaeangliae.</title>
        <authorList>
            <person name="Pan H."/>
            <person name="Kapheim K."/>
        </authorList>
    </citation>
    <scope>NUCLEOTIDE SEQUENCE [LARGE SCALE GENOMIC DNA]</scope>
    <source>
        <strain evidence="1">0120121106</strain>
        <tissue evidence="1">Whole body</tissue>
    </source>
</reference>